<keyword evidence="2" id="KW-1185">Reference proteome</keyword>
<evidence type="ECO:0000313" key="1">
    <source>
        <dbReference type="EMBL" id="SFJ74006.1"/>
    </source>
</evidence>
<dbReference type="EMBL" id="FORR01000019">
    <property type="protein sequence ID" value="SFJ74006.1"/>
    <property type="molecule type" value="Genomic_DNA"/>
</dbReference>
<dbReference type="Proteomes" id="UP000199545">
    <property type="component" value="Unassembled WGS sequence"/>
</dbReference>
<proteinExistence type="predicted"/>
<reference evidence="1 2" key="1">
    <citation type="submission" date="2016-10" db="EMBL/GenBank/DDBJ databases">
        <authorList>
            <person name="de Groot N.N."/>
        </authorList>
    </citation>
    <scope>NUCLEOTIDE SEQUENCE [LARGE SCALE GENOMIC DNA]</scope>
    <source>
        <strain evidence="1 2">DSM 44778</strain>
    </source>
</reference>
<dbReference type="RefSeq" id="WP_093231271.1">
    <property type="nucleotide sequence ID" value="NZ_FORR01000019.1"/>
</dbReference>
<dbReference type="AlphaFoldDB" id="A0A1I3TWG4"/>
<protein>
    <submittedName>
        <fullName evidence="1">Uncharacterized protein</fullName>
    </submittedName>
</protein>
<accession>A0A1I3TWG4</accession>
<evidence type="ECO:0000313" key="2">
    <source>
        <dbReference type="Proteomes" id="UP000199545"/>
    </source>
</evidence>
<gene>
    <name evidence="1" type="ORF">SAMN05421852_11971</name>
</gene>
<sequence length="85" mass="9925">MNIPITLTEKFALLYMNQLNHDEGVFPEDYKEEKNIYAILLELLLEQSIQINERRVVEFVQPPSIHTKYINSVVKILSDPNPLLV</sequence>
<name>A0A1I3TWG4_9BACL</name>
<organism evidence="1 2">
    <name type="scientific">Thermoflavimicrobium dichotomicum</name>
    <dbReference type="NCBI Taxonomy" id="46223"/>
    <lineage>
        <taxon>Bacteria</taxon>
        <taxon>Bacillati</taxon>
        <taxon>Bacillota</taxon>
        <taxon>Bacilli</taxon>
        <taxon>Bacillales</taxon>
        <taxon>Thermoactinomycetaceae</taxon>
        <taxon>Thermoflavimicrobium</taxon>
    </lineage>
</organism>